<protein>
    <submittedName>
        <fullName evidence="2">Uncharacterized protein</fullName>
    </submittedName>
</protein>
<organism evidence="2 3">
    <name type="scientific">Porphyra umbilicalis</name>
    <name type="common">Purple laver</name>
    <name type="synonym">Red alga</name>
    <dbReference type="NCBI Taxonomy" id="2786"/>
    <lineage>
        <taxon>Eukaryota</taxon>
        <taxon>Rhodophyta</taxon>
        <taxon>Bangiophyceae</taxon>
        <taxon>Bangiales</taxon>
        <taxon>Bangiaceae</taxon>
        <taxon>Porphyra</taxon>
    </lineage>
</organism>
<proteinExistence type="predicted"/>
<feature type="region of interest" description="Disordered" evidence="1">
    <location>
        <begin position="140"/>
        <end position="174"/>
    </location>
</feature>
<keyword evidence="3" id="KW-1185">Reference proteome</keyword>
<reference evidence="2 3" key="1">
    <citation type="submission" date="2017-03" db="EMBL/GenBank/DDBJ databases">
        <title>WGS assembly of Porphyra umbilicalis.</title>
        <authorList>
            <person name="Brawley S.H."/>
            <person name="Blouin N.A."/>
            <person name="Ficko-Blean E."/>
            <person name="Wheeler G.L."/>
            <person name="Lohr M."/>
            <person name="Goodson H.V."/>
            <person name="Jenkins J.W."/>
            <person name="Blaby-Haas C.E."/>
            <person name="Helliwell K.E."/>
            <person name="Chan C."/>
            <person name="Marriage T."/>
            <person name="Bhattacharya D."/>
            <person name="Klein A.S."/>
            <person name="Badis Y."/>
            <person name="Brodie J."/>
            <person name="Cao Y."/>
            <person name="Collen J."/>
            <person name="Dittami S.M."/>
            <person name="Gachon C.M."/>
            <person name="Green B.R."/>
            <person name="Karpowicz S."/>
            <person name="Kim J.W."/>
            <person name="Kudahl U."/>
            <person name="Lin S."/>
            <person name="Michel G."/>
            <person name="Mittag M."/>
            <person name="Olson B.J."/>
            <person name="Pangilinan J."/>
            <person name="Peng Y."/>
            <person name="Qiu H."/>
            <person name="Shu S."/>
            <person name="Singer J.T."/>
            <person name="Smith A.G."/>
            <person name="Sprecher B.N."/>
            <person name="Wagner V."/>
            <person name="Wang W."/>
            <person name="Wang Z.-Y."/>
            <person name="Yan J."/>
            <person name="Yarish C."/>
            <person name="Zoeuner-Riek S."/>
            <person name="Zhuang Y."/>
            <person name="Zou Y."/>
            <person name="Lindquist E.A."/>
            <person name="Grimwood J."/>
            <person name="Barry K."/>
            <person name="Rokhsar D.S."/>
            <person name="Schmutz J."/>
            <person name="Stiller J.W."/>
            <person name="Grossman A.R."/>
            <person name="Prochnik S.E."/>
        </authorList>
    </citation>
    <scope>NUCLEOTIDE SEQUENCE [LARGE SCALE GENOMIC DNA]</scope>
    <source>
        <strain evidence="2">4086291</strain>
    </source>
</reference>
<name>A0A1X6PGT9_PORUM</name>
<dbReference type="EMBL" id="KV918781">
    <property type="protein sequence ID" value="OSX80077.1"/>
    <property type="molecule type" value="Genomic_DNA"/>
</dbReference>
<dbReference type="Proteomes" id="UP000218209">
    <property type="component" value="Unassembled WGS sequence"/>
</dbReference>
<evidence type="ECO:0000313" key="2">
    <source>
        <dbReference type="EMBL" id="OSX80077.1"/>
    </source>
</evidence>
<accession>A0A1X6PGT9</accession>
<feature type="region of interest" description="Disordered" evidence="1">
    <location>
        <begin position="1"/>
        <end position="44"/>
    </location>
</feature>
<evidence type="ECO:0000256" key="1">
    <source>
        <dbReference type="SAM" id="MobiDB-lite"/>
    </source>
</evidence>
<sequence length="174" mass="18133">MYRGGGEVSSGGQTMNRTDVYVTGRRRRPTDVRGGGRVRLDGGVDPVRVPRRRVEERRLMQQRAGGARAAGEGYMQRGGRYWPGGAAMERRRRGGSSEGVSGGGSALALWAWAAGVPLMARRELVMWATVTATERSESAVLPGADGGRGSGSGIGGGGGGGVVCTSEHPPPPWA</sequence>
<gene>
    <name evidence="2" type="ORF">BU14_0060s0042</name>
</gene>
<evidence type="ECO:0000313" key="3">
    <source>
        <dbReference type="Proteomes" id="UP000218209"/>
    </source>
</evidence>
<dbReference type="AlphaFoldDB" id="A0A1X6PGT9"/>
<feature type="compositionally biased region" description="Gly residues" evidence="1">
    <location>
        <begin position="144"/>
        <end position="162"/>
    </location>
</feature>